<dbReference type="SFLD" id="SFLDG01129">
    <property type="entry name" value="C1.5:_HAD__Beta-PGM__Phosphata"/>
    <property type="match status" value="1"/>
</dbReference>
<dbReference type="Proteomes" id="UP001589610">
    <property type="component" value="Unassembled WGS sequence"/>
</dbReference>
<dbReference type="InterPro" id="IPR006439">
    <property type="entry name" value="HAD-SF_hydro_IA"/>
</dbReference>
<proteinExistence type="predicted"/>
<dbReference type="EMBL" id="JBHMBS010000021">
    <property type="protein sequence ID" value="MFB9680211.1"/>
    <property type="molecule type" value="Genomic_DNA"/>
</dbReference>
<keyword evidence="1" id="KW-0378">Hydrolase</keyword>
<keyword evidence="2" id="KW-1185">Reference proteome</keyword>
<dbReference type="SUPFAM" id="SSF56784">
    <property type="entry name" value="HAD-like"/>
    <property type="match status" value="1"/>
</dbReference>
<dbReference type="PANTHER" id="PTHR43434:SF16">
    <property type="entry name" value="BLL8046 PROTEIN"/>
    <property type="match status" value="1"/>
</dbReference>
<dbReference type="NCBIfam" id="TIGR01549">
    <property type="entry name" value="HAD-SF-IA-v1"/>
    <property type="match status" value="1"/>
</dbReference>
<gene>
    <name evidence="1" type="ORF">ACFFRH_32415</name>
</gene>
<accession>A0ABV5TM77</accession>
<evidence type="ECO:0000313" key="2">
    <source>
        <dbReference type="Proteomes" id="UP001589610"/>
    </source>
</evidence>
<dbReference type="InterPro" id="IPR023214">
    <property type="entry name" value="HAD_sf"/>
</dbReference>
<dbReference type="PANTHER" id="PTHR43434">
    <property type="entry name" value="PHOSPHOGLYCOLATE PHOSPHATASE"/>
    <property type="match status" value="1"/>
</dbReference>
<name>A0ABV5TM77_9ACTN</name>
<dbReference type="InterPro" id="IPR036412">
    <property type="entry name" value="HAD-like_sf"/>
</dbReference>
<dbReference type="GO" id="GO:0016787">
    <property type="term" value="F:hydrolase activity"/>
    <property type="evidence" value="ECO:0007669"/>
    <property type="project" value="UniProtKB-KW"/>
</dbReference>
<dbReference type="EC" id="3.-.-.-" evidence="1"/>
<dbReference type="InterPro" id="IPR050155">
    <property type="entry name" value="HAD-like_hydrolase_sf"/>
</dbReference>
<dbReference type="RefSeq" id="WP_344746326.1">
    <property type="nucleotide sequence ID" value="NZ_BAAAWW010000091.1"/>
</dbReference>
<sequence length="219" mass="23859">MADTAILDIDGTLVDTNYQHALAWFRALGRYDVWLPVWRIHRHIGMGGDRLVTALAGEDVERRHGDALRDAWVEEFDVFLDDIRPFEGATELLDELGGRGFTVVLASSGKPQHVEHFLDLIDGRSRCRAWTTSEDVEATKPAPDLLQVALAKVEGASGVAVGDSTWDFLAARRAGIPGIGLRTGGFSPEELREAGAGHVFDSLPELIGNLGRTPLRAPP</sequence>
<dbReference type="Gene3D" id="1.10.150.240">
    <property type="entry name" value="Putative phosphatase, domain 2"/>
    <property type="match status" value="1"/>
</dbReference>
<protein>
    <submittedName>
        <fullName evidence="1">HAD family hydrolase</fullName>
        <ecNumber evidence="1">3.-.-.-</ecNumber>
    </submittedName>
</protein>
<dbReference type="SFLD" id="SFLDS00003">
    <property type="entry name" value="Haloacid_Dehalogenase"/>
    <property type="match status" value="1"/>
</dbReference>
<reference evidence="1 2" key="1">
    <citation type="submission" date="2024-09" db="EMBL/GenBank/DDBJ databases">
        <authorList>
            <person name="Sun Q."/>
            <person name="Mori K."/>
        </authorList>
    </citation>
    <scope>NUCLEOTIDE SEQUENCE [LARGE SCALE GENOMIC DNA]</scope>
    <source>
        <strain evidence="1 2">JCM 3028</strain>
    </source>
</reference>
<evidence type="ECO:0000313" key="1">
    <source>
        <dbReference type="EMBL" id="MFB9680211.1"/>
    </source>
</evidence>
<dbReference type="Pfam" id="PF00702">
    <property type="entry name" value="Hydrolase"/>
    <property type="match status" value="1"/>
</dbReference>
<dbReference type="Gene3D" id="3.40.50.1000">
    <property type="entry name" value="HAD superfamily/HAD-like"/>
    <property type="match status" value="1"/>
</dbReference>
<dbReference type="InterPro" id="IPR023198">
    <property type="entry name" value="PGP-like_dom2"/>
</dbReference>
<comment type="caution">
    <text evidence="1">The sequence shown here is derived from an EMBL/GenBank/DDBJ whole genome shotgun (WGS) entry which is preliminary data.</text>
</comment>
<organism evidence="1 2">
    <name type="scientific">Streptosporangium vulgare</name>
    <dbReference type="NCBI Taxonomy" id="46190"/>
    <lineage>
        <taxon>Bacteria</taxon>
        <taxon>Bacillati</taxon>
        <taxon>Actinomycetota</taxon>
        <taxon>Actinomycetes</taxon>
        <taxon>Streptosporangiales</taxon>
        <taxon>Streptosporangiaceae</taxon>
        <taxon>Streptosporangium</taxon>
    </lineage>
</organism>